<evidence type="ECO:0000313" key="2">
    <source>
        <dbReference type="EMBL" id="BBH17510.1"/>
    </source>
</evidence>
<organism evidence="2 3">
    <name type="scientific">Nocardioides baekrokdamisoli</name>
    <dbReference type="NCBI Taxonomy" id="1804624"/>
    <lineage>
        <taxon>Bacteria</taxon>
        <taxon>Bacillati</taxon>
        <taxon>Actinomycetota</taxon>
        <taxon>Actinomycetes</taxon>
        <taxon>Propionibacteriales</taxon>
        <taxon>Nocardioidaceae</taxon>
        <taxon>Nocardioides</taxon>
    </lineage>
</organism>
<gene>
    <name evidence="2" type="ORF">Back2_17970</name>
</gene>
<feature type="compositionally biased region" description="Low complexity" evidence="1">
    <location>
        <begin position="201"/>
        <end position="214"/>
    </location>
</feature>
<dbReference type="Proteomes" id="UP000271573">
    <property type="component" value="Chromosome"/>
</dbReference>
<accession>A0A3G9IEU0</accession>
<dbReference type="EMBL" id="AP019307">
    <property type="protein sequence ID" value="BBH17510.1"/>
    <property type="molecule type" value="Genomic_DNA"/>
</dbReference>
<dbReference type="KEGG" id="nbe:Back2_17970"/>
<dbReference type="AlphaFoldDB" id="A0A3G9IEU0"/>
<evidence type="ECO:0000313" key="3">
    <source>
        <dbReference type="Proteomes" id="UP000271573"/>
    </source>
</evidence>
<name>A0A3G9IEU0_9ACTN</name>
<feature type="region of interest" description="Disordered" evidence="1">
    <location>
        <begin position="193"/>
        <end position="214"/>
    </location>
</feature>
<proteinExistence type="predicted"/>
<evidence type="ECO:0000256" key="1">
    <source>
        <dbReference type="SAM" id="MobiDB-lite"/>
    </source>
</evidence>
<protein>
    <submittedName>
        <fullName evidence="2">Uncharacterized protein</fullName>
    </submittedName>
</protein>
<dbReference type="RefSeq" id="WP_125568724.1">
    <property type="nucleotide sequence ID" value="NZ_AP019307.1"/>
</dbReference>
<sequence>MTQPPNRRLITEATVEGKVATKVGTGGALDAALGEAFVPVGSAAPLARAGQTPAQEPVAASGTVGHVGVLGIAARADHIHPAPPGMGFGTFLGTPAGSYPSIVLDGTDQTQDWYSRLSLVDLALSHWLGRAGSVYYPQFLGGGQFGGAAPFHCGDLTIDAGVTLEGYYWGGGISRAGMPVVIVSNGTVTINGTIDTRGESPAAGAAPAQAGGAGTPTPNDLWYGGYAGAVGGTGAGAAAPAGADPTWWGLGGCGGAGGASGGNAGGAGGGQYHVANSAWNPEAGPVGLMFLMNPSVEYPQENTSPRGATGGLGGAAGAGDGANKGGSGGGGGGNIVIIAKRIVIGATGILNASGGNGAPGAGGNAAGGGGGGTGIINLHATEIDIDPAAQLITLPGNGGAGVGTGAAGSAGPTFTGLVPVVGDPPPPFGRGYGAGKIIMAWA</sequence>
<reference evidence="2 3" key="1">
    <citation type="submission" date="2018-11" db="EMBL/GenBank/DDBJ databases">
        <title>Complete genome sequence of Nocardioides baekrokdamisoli strain KCTC 39748.</title>
        <authorList>
            <person name="Kang S.W."/>
            <person name="Lee K.C."/>
            <person name="Kim K.K."/>
            <person name="Kim J.S."/>
            <person name="Kim D.S."/>
            <person name="Ko S.H."/>
            <person name="Yang S.H."/>
            <person name="Shin Y.K."/>
            <person name="Lee J.S."/>
        </authorList>
    </citation>
    <scope>NUCLEOTIDE SEQUENCE [LARGE SCALE GENOMIC DNA]</scope>
    <source>
        <strain evidence="2 3">KCTC 39748</strain>
    </source>
</reference>
<keyword evidence="3" id="KW-1185">Reference proteome</keyword>